<reference key="1">
    <citation type="submission" date="2007-01" db="EMBL/GenBank/DDBJ databases">
        <title>The Genome Sequence of Puccinia graminis f. sp. tritici Strain CRL 75-36-700-3.</title>
        <authorList>
            <consortium name="The Broad Institute Genome Sequencing Platform"/>
            <person name="Birren B."/>
            <person name="Lander E."/>
            <person name="Galagan J."/>
            <person name="Nusbaum C."/>
            <person name="Devon K."/>
            <person name="Cuomo C."/>
            <person name="Jaffe D."/>
            <person name="Butler J."/>
            <person name="Alvarez P."/>
            <person name="Gnerre S."/>
            <person name="Grabherr M."/>
            <person name="Mauceli E."/>
            <person name="Brockman W."/>
            <person name="Young S."/>
            <person name="LaButti K."/>
            <person name="Sykes S."/>
            <person name="DeCaprio D."/>
            <person name="Crawford M."/>
            <person name="Koehrsen M."/>
            <person name="Engels R."/>
            <person name="Montgomery P."/>
            <person name="Pearson M."/>
            <person name="Howarth C."/>
            <person name="Larson L."/>
            <person name="White J."/>
            <person name="Zeng Q."/>
            <person name="Kodira C."/>
            <person name="Yandava C."/>
            <person name="Alvarado L."/>
            <person name="O'Leary S."/>
            <person name="Szabo L."/>
            <person name="Dean R."/>
            <person name="Schein J."/>
        </authorList>
    </citation>
    <scope>NUCLEOTIDE SEQUENCE</scope>
    <source>
        <strain>CRL 75-36-700-3</strain>
    </source>
</reference>
<evidence type="ECO:0000313" key="4">
    <source>
        <dbReference type="EMBL" id="EFP74819.1"/>
    </source>
</evidence>
<dbReference type="OMA" id="PSELCEA"/>
<dbReference type="InParanoid" id="E3JRZ4"/>
<dbReference type="SUPFAM" id="SSF53720">
    <property type="entry name" value="ALDH-like"/>
    <property type="match status" value="1"/>
</dbReference>
<dbReference type="FunFam" id="3.40.605.10:FF:000058">
    <property type="entry name" value="Aldehyde dehydrogenase 3 family, member A2a"/>
    <property type="match status" value="1"/>
</dbReference>
<dbReference type="PANTHER" id="PTHR43570">
    <property type="entry name" value="ALDEHYDE DEHYDROGENASE"/>
    <property type="match status" value="1"/>
</dbReference>
<dbReference type="Proteomes" id="UP000008783">
    <property type="component" value="Unassembled WGS sequence"/>
</dbReference>
<dbReference type="HOGENOM" id="CLU_1548362_0_0_1"/>
<evidence type="ECO:0000256" key="1">
    <source>
        <dbReference type="ARBA" id="ARBA00009986"/>
    </source>
</evidence>
<name>E3JRZ4_PUCGT</name>
<dbReference type="InterPro" id="IPR012394">
    <property type="entry name" value="Aldehyde_DH_NAD(P)"/>
</dbReference>
<dbReference type="GO" id="GO:0006081">
    <property type="term" value="P:aldehyde metabolic process"/>
    <property type="evidence" value="ECO:0007669"/>
    <property type="project" value="InterPro"/>
</dbReference>
<dbReference type="InterPro" id="IPR016162">
    <property type="entry name" value="Ald_DH_N"/>
</dbReference>
<dbReference type="InterPro" id="IPR015590">
    <property type="entry name" value="Aldehyde_DH_dom"/>
</dbReference>
<keyword evidence="5" id="KW-1185">Reference proteome</keyword>
<dbReference type="EMBL" id="DS178263">
    <property type="protein sequence ID" value="EFP74819.1"/>
    <property type="molecule type" value="Genomic_DNA"/>
</dbReference>
<dbReference type="GO" id="GO:0016491">
    <property type="term" value="F:oxidoreductase activity"/>
    <property type="evidence" value="ECO:0007669"/>
    <property type="project" value="UniProtKB-KW"/>
</dbReference>
<proteinExistence type="inferred from homology"/>
<dbReference type="AlphaFoldDB" id="E3JRZ4"/>
<dbReference type="KEGG" id="pgr:PGTG_01412"/>
<evidence type="ECO:0000259" key="3">
    <source>
        <dbReference type="Pfam" id="PF00171"/>
    </source>
</evidence>
<reference evidence="5" key="2">
    <citation type="journal article" date="2011" name="Proc. Natl. Acad. Sci. U.S.A.">
        <title>Obligate biotrophy features unraveled by the genomic analysis of rust fungi.</title>
        <authorList>
            <person name="Duplessis S."/>
            <person name="Cuomo C.A."/>
            <person name="Lin Y.-C."/>
            <person name="Aerts A."/>
            <person name="Tisserant E."/>
            <person name="Veneault-Fourrey C."/>
            <person name="Joly D.L."/>
            <person name="Hacquard S."/>
            <person name="Amselem J."/>
            <person name="Cantarel B.L."/>
            <person name="Chiu R."/>
            <person name="Coutinho P.M."/>
            <person name="Feau N."/>
            <person name="Field M."/>
            <person name="Frey P."/>
            <person name="Gelhaye E."/>
            <person name="Goldberg J."/>
            <person name="Grabherr M.G."/>
            <person name="Kodira C.D."/>
            <person name="Kohler A."/>
            <person name="Kuees U."/>
            <person name="Lindquist E.A."/>
            <person name="Lucas S.M."/>
            <person name="Mago R."/>
            <person name="Mauceli E."/>
            <person name="Morin E."/>
            <person name="Murat C."/>
            <person name="Pangilinan J.L."/>
            <person name="Park R."/>
            <person name="Pearson M."/>
            <person name="Quesneville H."/>
            <person name="Rouhier N."/>
            <person name="Sakthikumar S."/>
            <person name="Salamov A.A."/>
            <person name="Schmutz J."/>
            <person name="Selles B."/>
            <person name="Shapiro H."/>
            <person name="Tanguay P."/>
            <person name="Tuskan G.A."/>
            <person name="Henrissat B."/>
            <person name="Van de Peer Y."/>
            <person name="Rouze P."/>
            <person name="Ellis J.G."/>
            <person name="Dodds P.N."/>
            <person name="Schein J.E."/>
            <person name="Zhong S."/>
            <person name="Hamelin R.C."/>
            <person name="Grigoriev I.V."/>
            <person name="Szabo L.J."/>
            <person name="Martin F."/>
        </authorList>
    </citation>
    <scope>NUCLEOTIDE SEQUENCE [LARGE SCALE GENOMIC DNA]</scope>
    <source>
        <strain evidence="5">CRL 75-36-700-3 / race SCCL</strain>
    </source>
</reference>
<gene>
    <name evidence="4" type="ORF">PGTG_01412</name>
</gene>
<dbReference type="InterPro" id="IPR016161">
    <property type="entry name" value="Ald_DH/histidinol_DH"/>
</dbReference>
<sequence length="173" mass="19507">MNTASLLQFTHPLIKAIRVQLKQLGHLLQENEYLLEEALTIDLGIQNLESHGGKLVGTRNEVLSALKILKKWIKPQSVKTKLTWLIAKPWVYHEPKGIVAIFGAWNYPVVLLFGPLVGAIAGGNSIILKPSENWHVNRSRKILGSSEHLRCQWWPRAKYCKAAKPPLNTSSYI</sequence>
<dbReference type="VEuPathDB" id="FungiDB:PGTG_01412"/>
<dbReference type="OrthoDB" id="440325at2759"/>
<dbReference type="GeneID" id="10546936"/>
<dbReference type="PANTHER" id="PTHR43570:SF16">
    <property type="entry name" value="ALDEHYDE DEHYDROGENASE TYPE III, ISOFORM Q"/>
    <property type="match status" value="1"/>
</dbReference>
<protein>
    <recommendedName>
        <fullName evidence="3">Aldehyde dehydrogenase domain-containing protein</fullName>
    </recommendedName>
</protein>
<evidence type="ECO:0000256" key="2">
    <source>
        <dbReference type="ARBA" id="ARBA00023002"/>
    </source>
</evidence>
<keyword evidence="2" id="KW-0560">Oxidoreductase</keyword>
<evidence type="ECO:0000313" key="5">
    <source>
        <dbReference type="Proteomes" id="UP000008783"/>
    </source>
</evidence>
<dbReference type="Gene3D" id="3.40.605.10">
    <property type="entry name" value="Aldehyde Dehydrogenase, Chain A, domain 1"/>
    <property type="match status" value="1"/>
</dbReference>
<dbReference type="RefSeq" id="XP_003319238.1">
    <property type="nucleotide sequence ID" value="XM_003319190.1"/>
</dbReference>
<dbReference type="eggNOG" id="KOG2456">
    <property type="taxonomic scope" value="Eukaryota"/>
</dbReference>
<feature type="domain" description="Aldehyde dehydrogenase" evidence="3">
    <location>
        <begin position="21"/>
        <end position="133"/>
    </location>
</feature>
<dbReference type="Pfam" id="PF00171">
    <property type="entry name" value="Aldedh"/>
    <property type="match status" value="1"/>
</dbReference>
<dbReference type="STRING" id="418459.E3JRZ4"/>
<organism evidence="4 5">
    <name type="scientific">Puccinia graminis f. sp. tritici (strain CRL 75-36-700-3 / race SCCL)</name>
    <name type="common">Black stem rust fungus</name>
    <dbReference type="NCBI Taxonomy" id="418459"/>
    <lineage>
        <taxon>Eukaryota</taxon>
        <taxon>Fungi</taxon>
        <taxon>Dikarya</taxon>
        <taxon>Basidiomycota</taxon>
        <taxon>Pucciniomycotina</taxon>
        <taxon>Pucciniomycetes</taxon>
        <taxon>Pucciniales</taxon>
        <taxon>Pucciniaceae</taxon>
        <taxon>Puccinia</taxon>
    </lineage>
</organism>
<comment type="similarity">
    <text evidence="1">Belongs to the aldehyde dehydrogenase family.</text>
</comment>
<accession>E3JRZ4</accession>